<protein>
    <submittedName>
        <fullName evidence="1">Uncharacterized protein</fullName>
    </submittedName>
</protein>
<name>A0A352IW92_9GAMM</name>
<sequence length="36" mass="4161">MQDFERFFAPGGVLDAFYQDNLKLFLEDHPEQVGDA</sequence>
<feature type="non-terminal residue" evidence="1">
    <location>
        <position position="36"/>
    </location>
</feature>
<dbReference type="AlphaFoldDB" id="A0A352IW92"/>
<accession>A0A352IW92</accession>
<dbReference type="EMBL" id="DNNA01000252">
    <property type="protein sequence ID" value="HBC35725.1"/>
    <property type="molecule type" value="Genomic_DNA"/>
</dbReference>
<evidence type="ECO:0000313" key="2">
    <source>
        <dbReference type="Proteomes" id="UP000263489"/>
    </source>
</evidence>
<organism evidence="1 2">
    <name type="scientific">Marinobacter adhaerens</name>
    <dbReference type="NCBI Taxonomy" id="1033846"/>
    <lineage>
        <taxon>Bacteria</taxon>
        <taxon>Pseudomonadati</taxon>
        <taxon>Pseudomonadota</taxon>
        <taxon>Gammaproteobacteria</taxon>
        <taxon>Pseudomonadales</taxon>
        <taxon>Marinobacteraceae</taxon>
        <taxon>Marinobacter</taxon>
    </lineage>
</organism>
<reference evidence="1 2" key="1">
    <citation type="journal article" date="2018" name="Nat. Biotechnol.">
        <title>A standardized bacterial taxonomy based on genome phylogeny substantially revises the tree of life.</title>
        <authorList>
            <person name="Parks D.H."/>
            <person name="Chuvochina M."/>
            <person name="Waite D.W."/>
            <person name="Rinke C."/>
            <person name="Skarshewski A."/>
            <person name="Chaumeil P.A."/>
            <person name="Hugenholtz P."/>
        </authorList>
    </citation>
    <scope>NUCLEOTIDE SEQUENCE [LARGE SCALE GENOMIC DNA]</scope>
    <source>
        <strain evidence="1">UBA9380</strain>
    </source>
</reference>
<gene>
    <name evidence="1" type="ORF">DC045_15750</name>
</gene>
<dbReference type="Proteomes" id="UP000263489">
    <property type="component" value="Unassembled WGS sequence"/>
</dbReference>
<evidence type="ECO:0000313" key="1">
    <source>
        <dbReference type="EMBL" id="HBC35725.1"/>
    </source>
</evidence>
<proteinExistence type="predicted"/>
<comment type="caution">
    <text evidence="1">The sequence shown here is derived from an EMBL/GenBank/DDBJ whole genome shotgun (WGS) entry which is preliminary data.</text>
</comment>